<keyword evidence="1" id="KW-0436">Ligase</keyword>
<evidence type="ECO:0000259" key="2">
    <source>
        <dbReference type="PROSITE" id="PS51987"/>
    </source>
</evidence>
<dbReference type="SMART" id="SM01230">
    <property type="entry name" value="Gln-synt_C"/>
    <property type="match status" value="1"/>
</dbReference>
<dbReference type="PROSITE" id="PS51987">
    <property type="entry name" value="GS_CATALYTIC"/>
    <property type="match status" value="1"/>
</dbReference>
<feature type="domain" description="GS catalytic" evidence="2">
    <location>
        <begin position="98"/>
        <end position="428"/>
    </location>
</feature>
<evidence type="ECO:0000313" key="3">
    <source>
        <dbReference type="EMBL" id="SUZ79300.1"/>
    </source>
</evidence>
<dbReference type="EMBL" id="UINC01001382">
    <property type="protein sequence ID" value="SUZ79300.1"/>
    <property type="molecule type" value="Genomic_DNA"/>
</dbReference>
<gene>
    <name evidence="3" type="ORF">METZ01_LOCUS32154</name>
</gene>
<reference evidence="3" key="1">
    <citation type="submission" date="2018-05" db="EMBL/GenBank/DDBJ databases">
        <authorList>
            <person name="Lanie J.A."/>
            <person name="Ng W.-L."/>
            <person name="Kazmierczak K.M."/>
            <person name="Andrzejewski T.M."/>
            <person name="Davidsen T.M."/>
            <person name="Wayne K.J."/>
            <person name="Tettelin H."/>
            <person name="Glass J.I."/>
            <person name="Rusch D."/>
            <person name="Podicherti R."/>
            <person name="Tsui H.-C.T."/>
            <person name="Winkler M.E."/>
        </authorList>
    </citation>
    <scope>NUCLEOTIDE SEQUENCE</scope>
</reference>
<accession>A0A381QJX9</accession>
<dbReference type="Pfam" id="PF00120">
    <property type="entry name" value="Gln-synt_C"/>
    <property type="match status" value="1"/>
</dbReference>
<organism evidence="3">
    <name type="scientific">marine metagenome</name>
    <dbReference type="NCBI Taxonomy" id="408172"/>
    <lineage>
        <taxon>unclassified sequences</taxon>
        <taxon>metagenomes</taxon>
        <taxon>ecological metagenomes</taxon>
    </lineage>
</organism>
<dbReference type="GO" id="GO:0004356">
    <property type="term" value="F:glutamine synthetase activity"/>
    <property type="evidence" value="ECO:0007669"/>
    <property type="project" value="InterPro"/>
</dbReference>
<dbReference type="AlphaFoldDB" id="A0A381QJX9"/>
<sequence length="428" mass="47810">MSQYDRVRVLLSDYLNLPRGKYLSPSVAKEGVARLCIGLYALTYDRELIPAPGGMMLEGLPDVEAVFDPETVRPSWEPGVGVVVADQRRNGEVLPLCSRTLLKRTVQQWEDMGYNTRVGIELEAFIFQRGENGEWKPYETPGSFVYGTGPTVDPDGLIDEIWSQADRCGLPIESIHSEFDWPQFELTLQHRDALTAIDDIFLFRVMAKEVLAQNGYLLSFMPKPLTDRGGSGFHVNFSFTDTKGNNVMSDPAAKDSMSELSRQCVAGLLHHHEGMAALLAPTVNSYKRLRPGCFSGYWANWARDHRGVTVRVAAEQGTGARLEHRMADCTSNPYLATATVLQAARLGVTEGYELPPEETGDCFETVNTKRCVPENLCAALEALESDQSLVDAIGQPIVDHLTYLKRVEWNKYLGHTTDWEIGHYLEFI</sequence>
<proteinExistence type="predicted"/>
<dbReference type="SUPFAM" id="SSF55931">
    <property type="entry name" value="Glutamine synthetase/guanido kinase"/>
    <property type="match status" value="1"/>
</dbReference>
<protein>
    <recommendedName>
        <fullName evidence="2">GS catalytic domain-containing protein</fullName>
    </recommendedName>
</protein>
<dbReference type="PANTHER" id="PTHR43785">
    <property type="entry name" value="GAMMA-GLUTAMYLPUTRESCINE SYNTHETASE"/>
    <property type="match status" value="1"/>
</dbReference>
<dbReference type="Gene3D" id="3.30.590.10">
    <property type="entry name" value="Glutamine synthetase/guanido kinase, catalytic domain"/>
    <property type="match status" value="1"/>
</dbReference>
<dbReference type="InterPro" id="IPR014746">
    <property type="entry name" value="Gln_synth/guanido_kin_cat_dom"/>
</dbReference>
<dbReference type="InterPro" id="IPR008146">
    <property type="entry name" value="Gln_synth_cat_dom"/>
</dbReference>
<name>A0A381QJX9_9ZZZZ</name>
<dbReference type="PANTHER" id="PTHR43785:SF12">
    <property type="entry name" value="TYPE-1 GLUTAMINE SYNTHETASE 2"/>
    <property type="match status" value="1"/>
</dbReference>
<evidence type="ECO:0000256" key="1">
    <source>
        <dbReference type="ARBA" id="ARBA00022598"/>
    </source>
</evidence>